<accession>A0A8T0FVM2</accession>
<dbReference type="Proteomes" id="UP000807504">
    <property type="component" value="Unassembled WGS sequence"/>
</dbReference>
<sequence>MARKVASLLPTLLDQLRRAESPEELDRFVLRLTVTIQIVSTTYLKHARTRPKTVPWWDAELEVLRNKTVALKRRFHRTLSPGDKVLRKIAFKNLDPCLEDCSPKSGIIAGPSFVRSIQKGGRNCNTLRESVEHIINILFPEDEMLAETLEQSARRVYVEGYHTTNNDPNFQVGEVRQALKNTRKRRAPGFDGIPYEVLVAIKNKSPLLLVSLFNRCMDLEHFPRSWRKAKLRRPLLAIARAYMMVSTDVLQVLTGLPPLDLKAIERYARFLVLRAKQSVTVRSLEFELDKYVSYISPYEIHPAIKHSISFDLLQPTGNELEIFIGGSGLKDRIGSAMVVLYFGQLIHSERRRKNDH</sequence>
<reference evidence="1" key="1">
    <citation type="journal article" date="2020" name="bioRxiv">
        <title>Chromosome-level reference genome of the European wasp spider Argiope bruennichi: a resource for studies on range expansion and evolutionary adaptation.</title>
        <authorList>
            <person name="Sheffer M.M."/>
            <person name="Hoppe A."/>
            <person name="Krehenwinkel H."/>
            <person name="Uhl G."/>
            <person name="Kuss A.W."/>
            <person name="Jensen L."/>
            <person name="Jensen C."/>
            <person name="Gillespie R.G."/>
            <person name="Hoff K.J."/>
            <person name="Prost S."/>
        </authorList>
    </citation>
    <scope>NUCLEOTIDE SEQUENCE</scope>
</reference>
<comment type="caution">
    <text evidence="1">The sequence shown here is derived from an EMBL/GenBank/DDBJ whole genome shotgun (WGS) entry which is preliminary data.</text>
</comment>
<protein>
    <recommendedName>
        <fullName evidence="3">Reverse transcriptase</fullName>
    </recommendedName>
</protein>
<evidence type="ECO:0000313" key="2">
    <source>
        <dbReference type="Proteomes" id="UP000807504"/>
    </source>
</evidence>
<dbReference type="AlphaFoldDB" id="A0A8T0FVM2"/>
<proteinExistence type="predicted"/>
<organism evidence="1 2">
    <name type="scientific">Argiope bruennichi</name>
    <name type="common">Wasp spider</name>
    <name type="synonym">Aranea bruennichi</name>
    <dbReference type="NCBI Taxonomy" id="94029"/>
    <lineage>
        <taxon>Eukaryota</taxon>
        <taxon>Metazoa</taxon>
        <taxon>Ecdysozoa</taxon>
        <taxon>Arthropoda</taxon>
        <taxon>Chelicerata</taxon>
        <taxon>Arachnida</taxon>
        <taxon>Araneae</taxon>
        <taxon>Araneomorphae</taxon>
        <taxon>Entelegynae</taxon>
        <taxon>Araneoidea</taxon>
        <taxon>Araneidae</taxon>
        <taxon>Argiope</taxon>
    </lineage>
</organism>
<evidence type="ECO:0000313" key="1">
    <source>
        <dbReference type="EMBL" id="KAF8794325.1"/>
    </source>
</evidence>
<evidence type="ECO:0008006" key="3">
    <source>
        <dbReference type="Google" id="ProtNLM"/>
    </source>
</evidence>
<gene>
    <name evidence="1" type="ORF">HNY73_002316</name>
</gene>
<dbReference type="EMBL" id="JABXBU010000002">
    <property type="protein sequence ID" value="KAF8794325.1"/>
    <property type="molecule type" value="Genomic_DNA"/>
</dbReference>
<reference evidence="1" key="2">
    <citation type="submission" date="2020-06" db="EMBL/GenBank/DDBJ databases">
        <authorList>
            <person name="Sheffer M."/>
        </authorList>
    </citation>
    <scope>NUCLEOTIDE SEQUENCE</scope>
</reference>
<name>A0A8T0FVM2_ARGBR</name>
<keyword evidence="2" id="KW-1185">Reference proteome</keyword>